<gene>
    <name evidence="1" type="ORF">CGI_10009564</name>
</gene>
<dbReference type="AlphaFoldDB" id="K1QAR4"/>
<organism evidence="1">
    <name type="scientific">Magallana gigas</name>
    <name type="common">Pacific oyster</name>
    <name type="synonym">Crassostrea gigas</name>
    <dbReference type="NCBI Taxonomy" id="29159"/>
    <lineage>
        <taxon>Eukaryota</taxon>
        <taxon>Metazoa</taxon>
        <taxon>Spiralia</taxon>
        <taxon>Lophotrochozoa</taxon>
        <taxon>Mollusca</taxon>
        <taxon>Bivalvia</taxon>
        <taxon>Autobranchia</taxon>
        <taxon>Pteriomorphia</taxon>
        <taxon>Ostreida</taxon>
        <taxon>Ostreoidea</taxon>
        <taxon>Ostreidae</taxon>
        <taxon>Magallana</taxon>
    </lineage>
</organism>
<keyword evidence="1" id="KW-0675">Receptor</keyword>
<keyword evidence="1" id="KW-0449">Lipoprotein</keyword>
<accession>K1QAR4</accession>
<protein>
    <submittedName>
        <fullName evidence="1">Low-density lipoprotein receptor-related protein 2</fullName>
    </submittedName>
</protein>
<dbReference type="PROSITE" id="PS51120">
    <property type="entry name" value="LDLRB"/>
    <property type="match status" value="2"/>
</dbReference>
<sequence>MILLIGTLFLLEHFCFGVLSEQGLIVGKFNPASITSISEIPEDSTSSFNVVDLFVWPSDALITSLASDPKKAVVFAALQSGIYIVHNYSVWQNESQTFSASYNGRYAGIEQIAFDYITNNLYWCDSLHDWIAMKPAYDTKKNIYKVVIRKDLNKPEGLALDPEDGLMFFSDNGHNPRIERASLDGQDRVVIVYRGILRVVSLTVDTDNDKLYWADHDRQTLEGCDYDGSNRRVIRQPTLSSIRSFSINAQASATVYTNLQEPTSLTIDPHNRLYWLDRSVIKSSMTNGRDIKSHINTKGAIKTIAYKVPVIYKTEIAEDYVFQRKMVADVNAILVFTFKKTRVVITTGTVIKLPITANRSPGLVLEKSTTTLFYCETFTKRSSYADRLAIDYSTGNLYYTAVGPTTSQSYIGVVHRATSLHKTLIYNLRSPRDIALYSSKGRITKINKITGLKVPFMLDYPEIGRLDSLDIYTDDIRDGRRGHVTPSIGLLSAEASKRKARVEHMN</sequence>
<dbReference type="SMART" id="SM00135">
    <property type="entry name" value="LY"/>
    <property type="match status" value="4"/>
</dbReference>
<proteinExistence type="predicted"/>
<reference evidence="1" key="1">
    <citation type="journal article" date="2012" name="Nature">
        <title>The oyster genome reveals stress adaptation and complexity of shell formation.</title>
        <authorList>
            <person name="Zhang G."/>
            <person name="Fang X."/>
            <person name="Guo X."/>
            <person name="Li L."/>
            <person name="Luo R."/>
            <person name="Xu F."/>
            <person name="Yang P."/>
            <person name="Zhang L."/>
            <person name="Wang X."/>
            <person name="Qi H."/>
            <person name="Xiong Z."/>
            <person name="Que H."/>
            <person name="Xie Y."/>
            <person name="Holland P.W."/>
            <person name="Paps J."/>
            <person name="Zhu Y."/>
            <person name="Wu F."/>
            <person name="Chen Y."/>
            <person name="Wang J."/>
            <person name="Peng C."/>
            <person name="Meng J."/>
            <person name="Yang L."/>
            <person name="Liu J."/>
            <person name="Wen B."/>
            <person name="Zhang N."/>
            <person name="Huang Z."/>
            <person name="Zhu Q."/>
            <person name="Feng Y."/>
            <person name="Mount A."/>
            <person name="Hedgecock D."/>
            <person name="Xu Z."/>
            <person name="Liu Y."/>
            <person name="Domazet-Loso T."/>
            <person name="Du Y."/>
            <person name="Sun X."/>
            <person name="Zhang S."/>
            <person name="Liu B."/>
            <person name="Cheng P."/>
            <person name="Jiang X."/>
            <person name="Li J."/>
            <person name="Fan D."/>
            <person name="Wang W."/>
            <person name="Fu W."/>
            <person name="Wang T."/>
            <person name="Wang B."/>
            <person name="Zhang J."/>
            <person name="Peng Z."/>
            <person name="Li Y."/>
            <person name="Li N."/>
            <person name="Wang J."/>
            <person name="Chen M."/>
            <person name="He Y."/>
            <person name="Tan F."/>
            <person name="Song X."/>
            <person name="Zheng Q."/>
            <person name="Huang R."/>
            <person name="Yang H."/>
            <person name="Du X."/>
            <person name="Chen L."/>
            <person name="Yang M."/>
            <person name="Gaffney P.M."/>
            <person name="Wang S."/>
            <person name="Luo L."/>
            <person name="She Z."/>
            <person name="Ming Y."/>
            <person name="Huang W."/>
            <person name="Zhang S."/>
            <person name="Huang B."/>
            <person name="Zhang Y."/>
            <person name="Qu T."/>
            <person name="Ni P."/>
            <person name="Miao G."/>
            <person name="Wang J."/>
            <person name="Wang Q."/>
            <person name="Steinberg C.E."/>
            <person name="Wang H."/>
            <person name="Li N."/>
            <person name="Qian L."/>
            <person name="Zhang G."/>
            <person name="Li Y."/>
            <person name="Yang H."/>
            <person name="Liu X."/>
            <person name="Wang J."/>
            <person name="Yin Y."/>
            <person name="Wang J."/>
        </authorList>
    </citation>
    <scope>NUCLEOTIDE SEQUENCE [LARGE SCALE GENOMIC DNA]</scope>
    <source>
        <strain evidence="1">05x7-T-G4-1.051#20</strain>
    </source>
</reference>
<dbReference type="SUPFAM" id="SSF63825">
    <property type="entry name" value="YWTD domain"/>
    <property type="match status" value="2"/>
</dbReference>
<dbReference type="HOGENOM" id="CLU_538894_0_0_1"/>
<dbReference type="EMBL" id="JH818154">
    <property type="protein sequence ID" value="EKC25935.1"/>
    <property type="molecule type" value="Genomic_DNA"/>
</dbReference>
<dbReference type="PANTHER" id="PTHR46513:SF13">
    <property type="entry name" value="EGF-LIKE DOMAIN-CONTAINING PROTEIN"/>
    <property type="match status" value="1"/>
</dbReference>
<dbReference type="InterPro" id="IPR011042">
    <property type="entry name" value="6-blade_b-propeller_TolB-like"/>
</dbReference>
<dbReference type="Gene3D" id="2.120.10.30">
    <property type="entry name" value="TolB, C-terminal domain"/>
    <property type="match status" value="2"/>
</dbReference>
<dbReference type="InterPro" id="IPR000033">
    <property type="entry name" value="LDLR_classB_rpt"/>
</dbReference>
<dbReference type="InterPro" id="IPR050778">
    <property type="entry name" value="Cueball_EGF_LRP_Nidogen"/>
</dbReference>
<name>K1QAR4_MAGGI</name>
<evidence type="ECO:0000313" key="1">
    <source>
        <dbReference type="EMBL" id="EKC25935.1"/>
    </source>
</evidence>
<dbReference type="InParanoid" id="K1QAR4"/>
<dbReference type="PANTHER" id="PTHR46513">
    <property type="entry name" value="VITELLOGENIN RECEPTOR-LIKE PROTEIN-RELATED-RELATED"/>
    <property type="match status" value="1"/>
</dbReference>